<evidence type="ECO:0000313" key="15">
    <source>
        <dbReference type="Proteomes" id="UP001209553"/>
    </source>
</evidence>
<comment type="subcellular location">
    <subcellularLocation>
        <location evidence="1 12">Cell membrane</location>
        <topology evidence="1 12">Multi-pass membrane protein</topology>
    </subcellularLocation>
</comment>
<evidence type="ECO:0000256" key="7">
    <source>
        <dbReference type="ARBA" id="ARBA00022927"/>
    </source>
</evidence>
<evidence type="ECO:0000256" key="5">
    <source>
        <dbReference type="ARBA" id="ARBA00022692"/>
    </source>
</evidence>
<comment type="similarity">
    <text evidence="11">Belongs to the binding-protein-dependent transport system permease family. OppBC subfamily.</text>
</comment>
<sequence length="354" mass="39758">MTKSSENFQDNHSNAVVTHTSEAIVAEDFIRSERNIEKEPELQRESKSFWNDAWDQLRRNKLAVIGMIGLILLIVLAFIGPMLSSHDFAEQDVQRRDLPAKIPVLDQIHFLPFDGQGSDGHDAYKEAGVKENFWFGTDQLGRDMWSRTWQGTQVSLFIGIAAAILDIFVGVIYGAISGFFGGRIDNFMQRLIEIIASIPNLIVVILFVLIFEPSLWTIILAMTVTGWIGMSRVVRGEFLKLKNQEFVLASRTLGSSKPKLIFRHILPNALGSIIVTSMFTVPSAIFFEAFLSFIGIGVPAPKTSLGSLVNDGRQMLLIHPHELFIPAIILSLLILFFYLFSDGLRDAFDPKMRK</sequence>
<proteinExistence type="inferred from homology"/>
<evidence type="ECO:0000256" key="12">
    <source>
        <dbReference type="RuleBase" id="RU363032"/>
    </source>
</evidence>
<feature type="transmembrane region" description="Helical" evidence="12">
    <location>
        <begin position="265"/>
        <end position="298"/>
    </location>
</feature>
<reference evidence="14 15" key="1">
    <citation type="journal article" date="2023" name="Int. J. Syst. Evol. Microbiol.">
        <title>Streptococcus sciuri sp. nov., Staphylococcus marylandisciuri sp. nov. and Staphylococcus americanisciuri sp. nov., isolated from faeces of eastern grey squirrel (Sciurus carolinensis).</title>
        <authorList>
            <person name="Volokhov D.V."/>
            <person name="Zagorodnyaya T.A."/>
            <person name="Furtak V.A."/>
            <person name="Nattanmai G."/>
            <person name="Randall L."/>
            <person name="Jose S."/>
            <person name="Gao Y."/>
            <person name="Eisenberg T."/>
            <person name="Delmonte P."/>
            <person name="Blom J."/>
            <person name="Mitchell K.K."/>
        </authorList>
    </citation>
    <scope>NUCLEOTIDE SEQUENCE [LARGE SCALE GENOMIC DNA]</scope>
    <source>
        <strain evidence="14 15">SQ8-PEA</strain>
    </source>
</reference>
<evidence type="ECO:0000256" key="3">
    <source>
        <dbReference type="ARBA" id="ARBA00022475"/>
    </source>
</evidence>
<keyword evidence="6" id="KW-0571">Peptide transport</keyword>
<protein>
    <submittedName>
        <fullName evidence="14">ABC transporter permease</fullName>
    </submittedName>
</protein>
<name>A0ABT2QPS5_9STAP</name>
<dbReference type="Pfam" id="PF00528">
    <property type="entry name" value="BPD_transp_1"/>
    <property type="match status" value="1"/>
</dbReference>
<comment type="caution">
    <text evidence="14">The sequence shown here is derived from an EMBL/GenBank/DDBJ whole genome shotgun (WGS) entry which is preliminary data.</text>
</comment>
<feature type="transmembrane region" description="Helical" evidence="12">
    <location>
        <begin position="62"/>
        <end position="83"/>
    </location>
</feature>
<evidence type="ECO:0000256" key="9">
    <source>
        <dbReference type="ARBA" id="ARBA00023112"/>
    </source>
</evidence>
<evidence type="ECO:0000259" key="13">
    <source>
        <dbReference type="PROSITE" id="PS50928"/>
    </source>
</evidence>
<dbReference type="InterPro" id="IPR025966">
    <property type="entry name" value="OppC_N"/>
</dbReference>
<dbReference type="NCBIfam" id="NF045475">
    <property type="entry name" value="Opp3C"/>
    <property type="match status" value="1"/>
</dbReference>
<dbReference type="InterPro" id="IPR000515">
    <property type="entry name" value="MetI-like"/>
</dbReference>
<keyword evidence="8 12" id="KW-1133">Transmembrane helix</keyword>
<evidence type="ECO:0000256" key="6">
    <source>
        <dbReference type="ARBA" id="ARBA00022856"/>
    </source>
</evidence>
<dbReference type="PROSITE" id="PS50928">
    <property type="entry name" value="ABC_TM1"/>
    <property type="match status" value="1"/>
</dbReference>
<keyword evidence="9" id="KW-0921">Nickel transport</keyword>
<evidence type="ECO:0000256" key="11">
    <source>
        <dbReference type="ARBA" id="ARBA00024202"/>
    </source>
</evidence>
<feature type="transmembrane region" description="Helical" evidence="12">
    <location>
        <begin position="154"/>
        <end position="179"/>
    </location>
</feature>
<dbReference type="RefSeq" id="WP_262855403.1">
    <property type="nucleotide sequence ID" value="NZ_JAOPKZ010000006.1"/>
</dbReference>
<evidence type="ECO:0000256" key="10">
    <source>
        <dbReference type="ARBA" id="ARBA00023136"/>
    </source>
</evidence>
<dbReference type="CDD" id="cd06261">
    <property type="entry name" value="TM_PBP2"/>
    <property type="match status" value="1"/>
</dbReference>
<keyword evidence="4" id="KW-0533">Nickel</keyword>
<keyword evidence="9" id="KW-0406">Ion transport</keyword>
<dbReference type="PANTHER" id="PTHR43386:SF24">
    <property type="entry name" value="OLIGOPEPTIDE TRANSPORT SYSTEM PERMEASE PROTEIN AMID"/>
    <property type="match status" value="1"/>
</dbReference>
<evidence type="ECO:0000256" key="2">
    <source>
        <dbReference type="ARBA" id="ARBA00022448"/>
    </source>
</evidence>
<keyword evidence="10 12" id="KW-0472">Membrane</keyword>
<dbReference type="EMBL" id="JAOPKZ010000006">
    <property type="protein sequence ID" value="MCU5745983.1"/>
    <property type="molecule type" value="Genomic_DNA"/>
</dbReference>
<organism evidence="14 15">
    <name type="scientific">Staphylococcus marylandisciuri</name>
    <dbReference type="NCBI Taxonomy" id="2981529"/>
    <lineage>
        <taxon>Bacteria</taxon>
        <taxon>Bacillati</taxon>
        <taxon>Bacillota</taxon>
        <taxon>Bacilli</taxon>
        <taxon>Bacillales</taxon>
        <taxon>Staphylococcaceae</taxon>
        <taxon>Staphylococcus</taxon>
    </lineage>
</organism>
<keyword evidence="15" id="KW-1185">Reference proteome</keyword>
<feature type="transmembrane region" description="Helical" evidence="12">
    <location>
        <begin position="216"/>
        <end position="234"/>
    </location>
</feature>
<evidence type="ECO:0000256" key="8">
    <source>
        <dbReference type="ARBA" id="ARBA00022989"/>
    </source>
</evidence>
<keyword evidence="3" id="KW-1003">Cell membrane</keyword>
<feature type="transmembrane region" description="Helical" evidence="12">
    <location>
        <begin position="323"/>
        <end position="344"/>
    </location>
</feature>
<dbReference type="SUPFAM" id="SSF161098">
    <property type="entry name" value="MetI-like"/>
    <property type="match status" value="1"/>
</dbReference>
<keyword evidence="2 12" id="KW-0813">Transport</keyword>
<evidence type="ECO:0000313" key="14">
    <source>
        <dbReference type="EMBL" id="MCU5745983.1"/>
    </source>
</evidence>
<keyword evidence="7" id="KW-0653">Protein transport</keyword>
<evidence type="ECO:0000256" key="4">
    <source>
        <dbReference type="ARBA" id="ARBA00022596"/>
    </source>
</evidence>
<feature type="domain" description="ABC transmembrane type-1" evidence="13">
    <location>
        <begin position="152"/>
        <end position="341"/>
    </location>
</feature>
<dbReference type="Gene3D" id="1.10.3720.10">
    <property type="entry name" value="MetI-like"/>
    <property type="match status" value="1"/>
</dbReference>
<dbReference type="Proteomes" id="UP001209553">
    <property type="component" value="Unassembled WGS sequence"/>
</dbReference>
<gene>
    <name evidence="14" type="ORF">N9R04_04510</name>
</gene>
<keyword evidence="5 12" id="KW-0812">Transmembrane</keyword>
<dbReference type="PANTHER" id="PTHR43386">
    <property type="entry name" value="OLIGOPEPTIDE TRANSPORT SYSTEM PERMEASE PROTEIN APPC"/>
    <property type="match status" value="1"/>
</dbReference>
<dbReference type="InterPro" id="IPR035906">
    <property type="entry name" value="MetI-like_sf"/>
</dbReference>
<dbReference type="InterPro" id="IPR050366">
    <property type="entry name" value="BP-dependent_transpt_permease"/>
</dbReference>
<evidence type="ECO:0000256" key="1">
    <source>
        <dbReference type="ARBA" id="ARBA00004651"/>
    </source>
</evidence>
<accession>A0ABT2QPS5</accession>
<dbReference type="Pfam" id="PF12911">
    <property type="entry name" value="OppC_N"/>
    <property type="match status" value="1"/>
</dbReference>
<feature type="transmembrane region" description="Helical" evidence="12">
    <location>
        <begin position="191"/>
        <end position="210"/>
    </location>
</feature>